<proteinExistence type="predicted"/>
<name>A0ABW0QR28_9GAMM</name>
<evidence type="ECO:0000313" key="2">
    <source>
        <dbReference type="EMBL" id="MFC5526729.1"/>
    </source>
</evidence>
<reference evidence="3" key="1">
    <citation type="journal article" date="2019" name="Int. J. Syst. Evol. Microbiol.">
        <title>The Global Catalogue of Microorganisms (GCM) 10K type strain sequencing project: providing services to taxonomists for standard genome sequencing and annotation.</title>
        <authorList>
            <consortium name="The Broad Institute Genomics Platform"/>
            <consortium name="The Broad Institute Genome Sequencing Center for Infectious Disease"/>
            <person name="Wu L."/>
            <person name="Ma J."/>
        </authorList>
    </citation>
    <scope>NUCLEOTIDE SEQUENCE [LARGE SCALE GENOMIC DNA]</scope>
    <source>
        <strain evidence="3">CGMCC 1.16619</strain>
    </source>
</reference>
<dbReference type="Proteomes" id="UP001596114">
    <property type="component" value="Unassembled WGS sequence"/>
</dbReference>
<feature type="transmembrane region" description="Helical" evidence="1">
    <location>
        <begin position="7"/>
        <end position="27"/>
    </location>
</feature>
<sequence>MKVIESALLLIAGTALLTFGAISIGFFPRPITFSNPNLLVEALAIAGMAFFALGARGIYRAHRAIPGNGPLASSPDEAA</sequence>
<feature type="transmembrane region" description="Helical" evidence="1">
    <location>
        <begin position="39"/>
        <end position="59"/>
    </location>
</feature>
<keyword evidence="1" id="KW-1133">Transmembrane helix</keyword>
<evidence type="ECO:0000313" key="3">
    <source>
        <dbReference type="Proteomes" id="UP001596114"/>
    </source>
</evidence>
<gene>
    <name evidence="2" type="ORF">ACFPPA_13390</name>
</gene>
<keyword evidence="3" id="KW-1185">Reference proteome</keyword>
<evidence type="ECO:0000256" key="1">
    <source>
        <dbReference type="SAM" id="Phobius"/>
    </source>
</evidence>
<keyword evidence="1" id="KW-0812">Transmembrane</keyword>
<protein>
    <submittedName>
        <fullName evidence="2">Uncharacterized protein</fullName>
    </submittedName>
</protein>
<accession>A0ABW0QR28</accession>
<comment type="caution">
    <text evidence="2">The sequence shown here is derived from an EMBL/GenBank/DDBJ whole genome shotgun (WGS) entry which is preliminary data.</text>
</comment>
<dbReference type="RefSeq" id="WP_377320641.1">
    <property type="nucleotide sequence ID" value="NZ_JBHSNF010000002.1"/>
</dbReference>
<keyword evidence="1" id="KW-0472">Membrane</keyword>
<dbReference type="EMBL" id="JBHSNF010000002">
    <property type="protein sequence ID" value="MFC5526729.1"/>
    <property type="molecule type" value="Genomic_DNA"/>
</dbReference>
<organism evidence="2 3">
    <name type="scientific">Rhodanobacter ginsengisoli</name>
    <dbReference type="NCBI Taxonomy" id="418646"/>
    <lineage>
        <taxon>Bacteria</taxon>
        <taxon>Pseudomonadati</taxon>
        <taxon>Pseudomonadota</taxon>
        <taxon>Gammaproteobacteria</taxon>
        <taxon>Lysobacterales</taxon>
        <taxon>Rhodanobacteraceae</taxon>
        <taxon>Rhodanobacter</taxon>
    </lineage>
</organism>